<organism evidence="9 10">
    <name type="scientific">Amycolatopsis mediterranei (strain U-32)</name>
    <dbReference type="NCBI Taxonomy" id="749927"/>
    <lineage>
        <taxon>Bacteria</taxon>
        <taxon>Bacillati</taxon>
        <taxon>Actinomycetota</taxon>
        <taxon>Actinomycetes</taxon>
        <taxon>Pseudonocardiales</taxon>
        <taxon>Pseudonocardiaceae</taxon>
        <taxon>Amycolatopsis</taxon>
    </lineage>
</organism>
<dbReference type="PANTHER" id="PTHR30472:SF24">
    <property type="entry name" value="FERRIC ENTEROBACTIN TRANSPORT SYSTEM PERMEASE PROTEIN FEPG"/>
    <property type="match status" value="1"/>
</dbReference>
<keyword evidence="6 8" id="KW-1133">Transmembrane helix</keyword>
<keyword evidence="7 8" id="KW-0472">Membrane</keyword>
<evidence type="ECO:0000313" key="9">
    <source>
        <dbReference type="EMBL" id="ADJ43790.1"/>
    </source>
</evidence>
<dbReference type="AlphaFoldDB" id="A0A0H3D0E6"/>
<name>A0A0H3D0E6_AMYMU</name>
<evidence type="ECO:0000256" key="6">
    <source>
        <dbReference type="ARBA" id="ARBA00022989"/>
    </source>
</evidence>
<dbReference type="InterPro" id="IPR000522">
    <property type="entry name" value="ABC_transptr_permease_BtuC"/>
</dbReference>
<dbReference type="SUPFAM" id="SSF81345">
    <property type="entry name" value="ABC transporter involved in vitamin B12 uptake, BtuC"/>
    <property type="match status" value="1"/>
</dbReference>
<dbReference type="HOGENOM" id="CLU_013016_9_4_11"/>
<reference evidence="9 10" key="1">
    <citation type="journal article" date="2010" name="Cell Res.">
        <title>Complete genome sequence of the rifamycin SV-producing Amycolatopsis mediterranei U32 revealed its genetic characteristics in phylogeny and metabolism.</title>
        <authorList>
            <person name="Zhao W."/>
            <person name="Zhong Y."/>
            <person name="Yuan H."/>
            <person name="Wang J."/>
            <person name="Zheng H."/>
            <person name="Wang Y."/>
            <person name="Cen X."/>
            <person name="Xu F."/>
            <person name="Bai J."/>
            <person name="Han X."/>
            <person name="Lu G."/>
            <person name="Zhu Y."/>
            <person name="Shao Z."/>
            <person name="Yan H."/>
            <person name="Li C."/>
            <person name="Peng N."/>
            <person name="Zhang Z."/>
            <person name="Zhang Y."/>
            <person name="Lin W."/>
            <person name="Fan Y."/>
            <person name="Qin Z."/>
            <person name="Hu Y."/>
            <person name="Zhu B."/>
            <person name="Wang S."/>
            <person name="Ding X."/>
            <person name="Zhao G.P."/>
        </authorList>
    </citation>
    <scope>NUCLEOTIDE SEQUENCE [LARGE SCALE GENOMIC DNA]</scope>
    <source>
        <strain evidence="10">U-32</strain>
    </source>
</reference>
<dbReference type="GO" id="GO:0022857">
    <property type="term" value="F:transmembrane transporter activity"/>
    <property type="evidence" value="ECO:0007669"/>
    <property type="project" value="InterPro"/>
</dbReference>
<feature type="transmembrane region" description="Helical" evidence="8">
    <location>
        <begin position="40"/>
        <end position="59"/>
    </location>
</feature>
<dbReference type="EMBL" id="CP002000">
    <property type="protein sequence ID" value="ADJ43790.1"/>
    <property type="molecule type" value="Genomic_DNA"/>
</dbReference>
<dbReference type="Proteomes" id="UP000000328">
    <property type="component" value="Chromosome"/>
</dbReference>
<gene>
    <name evidence="9" type="ordered locus">AMED_1982</name>
</gene>
<comment type="subcellular location">
    <subcellularLocation>
        <location evidence="1">Cell membrane</location>
        <topology evidence="1">Multi-pass membrane protein</topology>
    </subcellularLocation>
</comment>
<evidence type="ECO:0000256" key="1">
    <source>
        <dbReference type="ARBA" id="ARBA00004651"/>
    </source>
</evidence>
<dbReference type="InterPro" id="IPR037294">
    <property type="entry name" value="ABC_BtuC-like"/>
</dbReference>
<dbReference type="eggNOG" id="COG4779">
    <property type="taxonomic scope" value="Bacteria"/>
</dbReference>
<evidence type="ECO:0000256" key="4">
    <source>
        <dbReference type="ARBA" id="ARBA00022475"/>
    </source>
</evidence>
<dbReference type="PANTHER" id="PTHR30472">
    <property type="entry name" value="FERRIC ENTEROBACTIN TRANSPORT SYSTEM PERMEASE PROTEIN"/>
    <property type="match status" value="1"/>
</dbReference>
<accession>A0A0H3D0E6</accession>
<keyword evidence="4" id="KW-1003">Cell membrane</keyword>
<evidence type="ECO:0000256" key="7">
    <source>
        <dbReference type="ARBA" id="ARBA00023136"/>
    </source>
</evidence>
<evidence type="ECO:0000256" key="5">
    <source>
        <dbReference type="ARBA" id="ARBA00022692"/>
    </source>
</evidence>
<dbReference type="KEGG" id="amd:AMED_1982"/>
<proteinExistence type="inferred from homology"/>
<evidence type="ECO:0000313" key="10">
    <source>
        <dbReference type="Proteomes" id="UP000000328"/>
    </source>
</evidence>
<dbReference type="GO" id="GO:0033214">
    <property type="term" value="P:siderophore-iron import into cell"/>
    <property type="evidence" value="ECO:0007669"/>
    <property type="project" value="TreeGrafter"/>
</dbReference>
<dbReference type="Gene3D" id="1.10.3470.10">
    <property type="entry name" value="ABC transporter involved in vitamin B12 uptake, BtuC"/>
    <property type="match status" value="1"/>
</dbReference>
<evidence type="ECO:0000256" key="8">
    <source>
        <dbReference type="SAM" id="Phobius"/>
    </source>
</evidence>
<evidence type="ECO:0000256" key="2">
    <source>
        <dbReference type="ARBA" id="ARBA00007935"/>
    </source>
</evidence>
<dbReference type="PATRIC" id="fig|749927.5.peg.2044"/>
<dbReference type="Pfam" id="PF01032">
    <property type="entry name" value="FecCD"/>
    <property type="match status" value="1"/>
</dbReference>
<protein>
    <submittedName>
        <fullName evidence="9">Permease component of ABC-type Fe3+-siderophore transport system</fullName>
    </submittedName>
</protein>
<keyword evidence="3" id="KW-0813">Transport</keyword>
<comment type="similarity">
    <text evidence="2">Belongs to the binding-protein-dependent transport system permease family. FecCD subfamily.</text>
</comment>
<evidence type="ECO:0000256" key="3">
    <source>
        <dbReference type="ARBA" id="ARBA00022448"/>
    </source>
</evidence>
<sequence length="94" mass="9355">MLLVAVALAAFATAAAGPVAFVAFVANPITTRLVGGARPGLLPAALTGALVVLLGDFVAQHLLGEQLPVGVVTGAVGAPYLRWLLATANRAGRV</sequence>
<keyword evidence="5 8" id="KW-0812">Transmembrane</keyword>
<dbReference type="GO" id="GO:0005886">
    <property type="term" value="C:plasma membrane"/>
    <property type="evidence" value="ECO:0007669"/>
    <property type="project" value="UniProtKB-SubCell"/>
</dbReference>